<dbReference type="InterPro" id="IPR004345">
    <property type="entry name" value="TB2_DP1_HVA22"/>
</dbReference>
<dbReference type="PANTHER" id="PTHR12300">
    <property type="entry name" value="HVA22-LIKE PROTEINS"/>
    <property type="match status" value="1"/>
</dbReference>
<dbReference type="EMBL" id="JAQQAF010000001">
    <property type="protein sequence ID" value="KAJ8509892.1"/>
    <property type="molecule type" value="Genomic_DNA"/>
</dbReference>
<proteinExistence type="inferred from homology"/>
<evidence type="ECO:0000256" key="1">
    <source>
        <dbReference type="RuleBase" id="RU362006"/>
    </source>
</evidence>
<accession>A0AAV8RMS8</accession>
<evidence type="ECO:0000256" key="2">
    <source>
        <dbReference type="SAM" id="MobiDB-lite"/>
    </source>
</evidence>
<reference evidence="3 4" key="1">
    <citation type="submission" date="2022-12" db="EMBL/GenBank/DDBJ databases">
        <title>Chromosome-scale assembly of the Ensete ventricosum genome.</title>
        <authorList>
            <person name="Dussert Y."/>
            <person name="Stocks J."/>
            <person name="Wendawek A."/>
            <person name="Woldeyes F."/>
            <person name="Nichols R.A."/>
            <person name="Borrell J.S."/>
        </authorList>
    </citation>
    <scope>NUCLEOTIDE SEQUENCE [LARGE SCALE GENOMIC DNA]</scope>
    <source>
        <strain evidence="4">cv. Maze</strain>
        <tissue evidence="3">Seeds</tissue>
    </source>
</reference>
<feature type="compositionally biased region" description="Polar residues" evidence="2">
    <location>
        <begin position="153"/>
        <end position="164"/>
    </location>
</feature>
<comment type="similarity">
    <text evidence="1">Belongs to the DP1 family.</text>
</comment>
<sequence>MIGSFLSRALILVFGYAYPAYACYKTVELNKPEIEQLRFWCQYWILIALLAVLERFGDIFFSWMPMYCEAKLALYIYLWNPKLRGTTYVYDTFFRPYITKHENEIDRNLLELRARVSDIMFMFWQKAASYGQTSFFEILNYVSLLLQAQRTQPSQPQELQQAHQLPSPEPHAHQPVTSQQPQHETRMLPSLIKNQLLEQSRKFGAHLRAASPVQPHQFPSPMPPADQPTRSQTPRQETKIKNQLRAASAVVQQESGPGTDSSQTANQPSPSEEPMQVDPINSQNIEHSSDPPSEETAAEEAICMTRSSCWRPSQPFPLRVPSDGDLGGHEQESLDPPAARPALLPRRRPGSRSGPAFPIDGGFFFARIAISGAIGSPGAWIWTPWES</sequence>
<organism evidence="3 4">
    <name type="scientific">Ensete ventricosum</name>
    <name type="common">Abyssinian banana</name>
    <name type="synonym">Musa ensete</name>
    <dbReference type="NCBI Taxonomy" id="4639"/>
    <lineage>
        <taxon>Eukaryota</taxon>
        <taxon>Viridiplantae</taxon>
        <taxon>Streptophyta</taxon>
        <taxon>Embryophyta</taxon>
        <taxon>Tracheophyta</taxon>
        <taxon>Spermatophyta</taxon>
        <taxon>Magnoliopsida</taxon>
        <taxon>Liliopsida</taxon>
        <taxon>Zingiberales</taxon>
        <taxon>Musaceae</taxon>
        <taxon>Ensete</taxon>
    </lineage>
</organism>
<dbReference type="Proteomes" id="UP001222027">
    <property type="component" value="Unassembled WGS sequence"/>
</dbReference>
<gene>
    <name evidence="3" type="ORF">OPV22_000326</name>
</gene>
<dbReference type="PANTHER" id="PTHR12300:SF117">
    <property type="entry name" value="LP05237P-RELATED"/>
    <property type="match status" value="1"/>
</dbReference>
<keyword evidence="4" id="KW-1185">Reference proteome</keyword>
<feature type="compositionally biased region" description="Polar residues" evidence="2">
    <location>
        <begin position="250"/>
        <end position="270"/>
    </location>
</feature>
<comment type="caution">
    <text evidence="3">The sequence shown here is derived from an EMBL/GenBank/DDBJ whole genome shotgun (WGS) entry which is preliminary data.</text>
</comment>
<dbReference type="GO" id="GO:0016020">
    <property type="term" value="C:membrane"/>
    <property type="evidence" value="ECO:0007669"/>
    <property type="project" value="UniProtKB-SubCell"/>
</dbReference>
<feature type="region of interest" description="Disordered" evidence="2">
    <location>
        <begin position="213"/>
        <end position="300"/>
    </location>
</feature>
<feature type="region of interest" description="Disordered" evidence="2">
    <location>
        <begin position="312"/>
        <end position="356"/>
    </location>
</feature>
<dbReference type="Pfam" id="PF03134">
    <property type="entry name" value="TB2_DP1_HVA22"/>
    <property type="match status" value="1"/>
</dbReference>
<evidence type="ECO:0000313" key="3">
    <source>
        <dbReference type="EMBL" id="KAJ8509892.1"/>
    </source>
</evidence>
<evidence type="ECO:0000313" key="4">
    <source>
        <dbReference type="Proteomes" id="UP001222027"/>
    </source>
</evidence>
<feature type="region of interest" description="Disordered" evidence="2">
    <location>
        <begin position="153"/>
        <end position="184"/>
    </location>
</feature>
<name>A0AAV8RMS8_ENSVE</name>
<comment type="subcellular location">
    <subcellularLocation>
        <location evidence="1">Membrane</location>
        <topology evidence="1">Multi-pass membrane protein</topology>
    </subcellularLocation>
</comment>
<dbReference type="AlphaFoldDB" id="A0AAV8RMS8"/>
<protein>
    <recommendedName>
        <fullName evidence="1">HVA22-like protein</fullName>
    </recommendedName>
</protein>